<proteinExistence type="predicted"/>
<accession>A0A0F8ZF85</accession>
<comment type="caution">
    <text evidence="2">The sequence shown here is derived from an EMBL/GenBank/DDBJ whole genome shotgun (WGS) entry which is preliminary data.</text>
</comment>
<evidence type="ECO:0000313" key="2">
    <source>
        <dbReference type="EMBL" id="KKK84615.1"/>
    </source>
</evidence>
<evidence type="ECO:0000256" key="1">
    <source>
        <dbReference type="SAM" id="Phobius"/>
    </source>
</evidence>
<gene>
    <name evidence="2" type="ORF">LCGC14_2781550</name>
</gene>
<reference evidence="2" key="1">
    <citation type="journal article" date="2015" name="Nature">
        <title>Complex archaea that bridge the gap between prokaryotes and eukaryotes.</title>
        <authorList>
            <person name="Spang A."/>
            <person name="Saw J.H."/>
            <person name="Jorgensen S.L."/>
            <person name="Zaremba-Niedzwiedzka K."/>
            <person name="Martijn J."/>
            <person name="Lind A.E."/>
            <person name="van Eijk R."/>
            <person name="Schleper C."/>
            <person name="Guy L."/>
            <person name="Ettema T.J."/>
        </authorList>
    </citation>
    <scope>NUCLEOTIDE SEQUENCE</scope>
</reference>
<name>A0A0F8ZF85_9ZZZZ</name>
<dbReference type="EMBL" id="LAZR01051693">
    <property type="protein sequence ID" value="KKK84615.1"/>
    <property type="molecule type" value="Genomic_DNA"/>
</dbReference>
<organism evidence="2">
    <name type="scientific">marine sediment metagenome</name>
    <dbReference type="NCBI Taxonomy" id="412755"/>
    <lineage>
        <taxon>unclassified sequences</taxon>
        <taxon>metagenomes</taxon>
        <taxon>ecological metagenomes</taxon>
    </lineage>
</organism>
<keyword evidence="1" id="KW-0472">Membrane</keyword>
<feature type="transmembrane region" description="Helical" evidence="1">
    <location>
        <begin position="113"/>
        <end position="130"/>
    </location>
</feature>
<dbReference type="NCBIfam" id="TIGR01167">
    <property type="entry name" value="LPXTG_anchor"/>
    <property type="match status" value="1"/>
</dbReference>
<dbReference type="AlphaFoldDB" id="A0A0F8ZF85"/>
<keyword evidence="1" id="KW-0812">Transmembrane</keyword>
<keyword evidence="1" id="KW-1133">Transmembrane helix</keyword>
<sequence>QCGDDCDSDSDCTDGSICCPSVNYPCARKNKCINPACKLNVGGICDSDDECTAVLSEGQGDCTLGGSSCGDGSTCNTTTGICGAAIEATTAPADTTDTTTLTELPQTGIDEDIIRIVGGMTLVIIGFVLYRKLNIKQ</sequence>
<protein>
    <submittedName>
        <fullName evidence="2">Uncharacterized protein</fullName>
    </submittedName>
</protein>
<feature type="non-terminal residue" evidence="2">
    <location>
        <position position="1"/>
    </location>
</feature>